<dbReference type="RefSeq" id="XP_029324134.1">
    <property type="nucleotide sequence ID" value="XM_029468274.1"/>
</dbReference>
<feature type="compositionally biased region" description="Polar residues" evidence="1">
    <location>
        <begin position="32"/>
        <end position="42"/>
    </location>
</feature>
<dbReference type="PRINTS" id="PR00494">
    <property type="entry name" value="FANCONICGENE"/>
</dbReference>
<dbReference type="CTD" id="2176"/>
<keyword evidence="2" id="KW-1185">Reference proteome</keyword>
<feature type="region of interest" description="Disordered" evidence="1">
    <location>
        <begin position="67"/>
        <end position="97"/>
    </location>
</feature>
<evidence type="ECO:0000313" key="3">
    <source>
        <dbReference type="RefSeq" id="XP_029324134.1"/>
    </source>
</evidence>
<dbReference type="Proteomes" id="UP000515126">
    <property type="component" value="Chromosome 13"/>
</dbReference>
<protein>
    <submittedName>
        <fullName evidence="3">Fanconi anemia group C protein isoform X3</fullName>
    </submittedName>
</protein>
<evidence type="ECO:0000256" key="1">
    <source>
        <dbReference type="SAM" id="MobiDB-lite"/>
    </source>
</evidence>
<reference evidence="3" key="1">
    <citation type="submission" date="2025-08" db="UniProtKB">
        <authorList>
            <consortium name="RefSeq"/>
        </authorList>
    </citation>
    <scope>IDENTIFICATION</scope>
</reference>
<dbReference type="GeneID" id="110307933"/>
<dbReference type="PIRSF" id="PIRSF018417">
    <property type="entry name" value="FACC_protein"/>
    <property type="match status" value="1"/>
</dbReference>
<dbReference type="AlphaFoldDB" id="A0A6P7Q6X0"/>
<gene>
    <name evidence="3" type="primary">Fancc</name>
</gene>
<dbReference type="PANTHER" id="PTHR16798">
    <property type="entry name" value="FANCONI ANEMIA GROUP C PROTEIN FANCC"/>
    <property type="match status" value="1"/>
</dbReference>
<organism evidence="2 3">
    <name type="scientific">Mus caroli</name>
    <name type="common">Ryukyu mouse</name>
    <name type="synonym">Ricefield mouse</name>
    <dbReference type="NCBI Taxonomy" id="10089"/>
    <lineage>
        <taxon>Eukaryota</taxon>
        <taxon>Metazoa</taxon>
        <taxon>Chordata</taxon>
        <taxon>Craniata</taxon>
        <taxon>Vertebrata</taxon>
        <taxon>Euteleostomi</taxon>
        <taxon>Mammalia</taxon>
        <taxon>Eutheria</taxon>
        <taxon>Euarchontoglires</taxon>
        <taxon>Glires</taxon>
        <taxon>Rodentia</taxon>
        <taxon>Myomorpha</taxon>
        <taxon>Muroidea</taxon>
        <taxon>Muridae</taxon>
        <taxon>Murinae</taxon>
        <taxon>Mus</taxon>
        <taxon>Mus</taxon>
    </lineage>
</organism>
<dbReference type="GO" id="GO:0036297">
    <property type="term" value="P:interstrand cross-link repair"/>
    <property type="evidence" value="ECO:0007669"/>
    <property type="project" value="InterPro"/>
</dbReference>
<dbReference type="GO" id="GO:0034599">
    <property type="term" value="P:cellular response to oxidative stress"/>
    <property type="evidence" value="ECO:0007669"/>
    <property type="project" value="TreeGrafter"/>
</dbReference>
<name>A0A6P7Q6X0_MUSCR</name>
<evidence type="ECO:0000313" key="2">
    <source>
        <dbReference type="Proteomes" id="UP000515126"/>
    </source>
</evidence>
<dbReference type="GO" id="GO:0006289">
    <property type="term" value="P:nucleotide-excision repair"/>
    <property type="evidence" value="ECO:0007669"/>
    <property type="project" value="TreeGrafter"/>
</dbReference>
<proteinExistence type="predicted"/>
<accession>A0A6P7Q6X0</accession>
<feature type="region of interest" description="Disordered" evidence="1">
    <location>
        <begin position="1"/>
        <end position="43"/>
    </location>
</feature>
<dbReference type="Pfam" id="PF02106">
    <property type="entry name" value="Fanconi_C"/>
    <property type="match status" value="1"/>
</dbReference>
<dbReference type="PANTHER" id="PTHR16798:SF0">
    <property type="entry name" value="FANCONI ANEMIA GROUP C PROTEIN"/>
    <property type="match status" value="1"/>
</dbReference>
<dbReference type="InterPro" id="IPR000686">
    <property type="entry name" value="FANCC"/>
</dbReference>
<dbReference type="GO" id="GO:0043240">
    <property type="term" value="C:Fanconi anaemia nuclear complex"/>
    <property type="evidence" value="ECO:0007669"/>
    <property type="project" value="InterPro"/>
</dbReference>
<sequence>MMPRERAGPQSALRVRTTARAAPLPCDRGKIPNTSKQKSSVRPCQVFKPQKPGGGFFSAAAQSAEAALGEDHPGRSPFPARAEKTRENVRPSLNVGEPRSRGALDLRLDGCCDGTVLFSEMAQESADLTSDYQFWLQKLSAWEQASSKETQEDTCLHLSRFQEFLRQMYEILKEMDSDAILERFPTIGQLLAKACWNPLILAYDESQKLVIWCLCCLVNKEPRTSAESGLNSWIRGLLSHVLSAFRFDMKEVCLFTKSLGYESIDYYPSLLKNMVLSLVSELRESHLNGLNTQSRMAPERMMSLSQVCVPLVTLPDMEPLVEALLTYHGHEPQEVLAPEFFEAVNEAFLSEKIVLPTSSVVSLWFRHLPSLEKATLHLFEKLFSSKIICLRRMECCIRESFLPQAACQPAIFRIVDEMFRFVLLETDGAPEVLAALQVFTSCLVEALKKENKQLKFALRTYFPYGAPCLAAALSQHPEAIPQGHRLQPLLHISQLLREAVEDCTRGSPRDPFESWFLFAHFGGWVDLAVAESLLREEAEPPAGLLWLLVFYYSPQDGSQRREQSMVELKVLINHLLMLLRIGHLSATDLQEAAESPSGDPRPPVCGQLVRRLLLSLLLWTPEGHAIVWEAVTHGLTFEITGPGCCPRVWRSTRPQHRPRAHLCCTEMAHTDAVIQEIIGFLDQTLYRSHHLCVEASRKLARELLKELQAQV</sequence>